<dbReference type="InterPro" id="IPR000687">
    <property type="entry name" value="RIO_kinase"/>
</dbReference>
<evidence type="ECO:0000313" key="14">
    <source>
        <dbReference type="EMBL" id="KSW11806.1"/>
    </source>
</evidence>
<keyword evidence="10" id="KW-0460">Magnesium</keyword>
<dbReference type="OrthoDB" id="50101at2157"/>
<dbReference type="GO" id="GO:0030490">
    <property type="term" value="P:maturation of SSU-rRNA"/>
    <property type="evidence" value="ECO:0007669"/>
    <property type="project" value="TreeGrafter"/>
</dbReference>
<keyword evidence="8 14" id="KW-0418">Kinase</keyword>
<reference evidence="14 15" key="1">
    <citation type="submission" date="2015-11" db="EMBL/GenBank/DDBJ databases">
        <title>Genome sequence of Pyrodictium occultum PL-19, a marine hyperthermophilic archaeon isolated from Volcano, Italy.</title>
        <authorList>
            <person name="Utturkar S."/>
            <person name="Huber H."/>
            <person name="Leptihn S."/>
            <person name="Brown S."/>
            <person name="Stetter K.O."/>
            <person name="Podar M."/>
        </authorList>
    </citation>
    <scope>NUCLEOTIDE SEQUENCE [LARGE SCALE GENOMIC DNA]</scope>
    <source>
        <strain evidence="14 15">PL-19</strain>
    </source>
</reference>
<dbReference type="Proteomes" id="UP000053352">
    <property type="component" value="Unassembled WGS sequence"/>
</dbReference>
<dbReference type="RefSeq" id="WP_058370484.1">
    <property type="nucleotide sequence ID" value="NZ_LNTB01000001.1"/>
</dbReference>
<keyword evidence="5" id="KW-0808">Transferase</keyword>
<dbReference type="InterPro" id="IPR015285">
    <property type="entry name" value="RIO2_wHTH_N"/>
</dbReference>
<feature type="domain" description="RIO kinase" evidence="13">
    <location>
        <begin position="64"/>
        <end position="294"/>
    </location>
</feature>
<gene>
    <name evidence="14" type="ORF">CF15_03105</name>
</gene>
<evidence type="ECO:0000256" key="9">
    <source>
        <dbReference type="ARBA" id="ARBA00022840"/>
    </source>
</evidence>
<protein>
    <recommendedName>
        <fullName evidence="3">non-specific serine/threonine protein kinase</fullName>
        <ecNumber evidence="3">2.7.11.1</ecNumber>
    </recommendedName>
</protein>
<keyword evidence="7" id="KW-0547">Nucleotide-binding</keyword>
<dbReference type="CDD" id="cd05144">
    <property type="entry name" value="RIO2_C"/>
    <property type="match status" value="1"/>
</dbReference>
<dbReference type="GO" id="GO:0004674">
    <property type="term" value="F:protein serine/threonine kinase activity"/>
    <property type="evidence" value="ECO:0007669"/>
    <property type="project" value="UniProtKB-KW"/>
</dbReference>
<comment type="catalytic activity">
    <reaction evidence="11">
        <text>L-threonyl-[protein] + ATP = O-phospho-L-threonyl-[protein] + ADP + H(+)</text>
        <dbReference type="Rhea" id="RHEA:46608"/>
        <dbReference type="Rhea" id="RHEA-COMP:11060"/>
        <dbReference type="Rhea" id="RHEA-COMP:11605"/>
        <dbReference type="ChEBI" id="CHEBI:15378"/>
        <dbReference type="ChEBI" id="CHEBI:30013"/>
        <dbReference type="ChEBI" id="CHEBI:30616"/>
        <dbReference type="ChEBI" id="CHEBI:61977"/>
        <dbReference type="ChEBI" id="CHEBI:456216"/>
        <dbReference type="EC" id="2.7.11.1"/>
    </reaction>
</comment>
<name>A0A0V8RUT1_PYROC</name>
<keyword evidence="9" id="KW-0067">ATP-binding</keyword>
<dbReference type="PANTHER" id="PTHR45852">
    <property type="entry name" value="SER/THR-PROTEIN KINASE RIO2"/>
    <property type="match status" value="1"/>
</dbReference>
<dbReference type="InterPro" id="IPR018934">
    <property type="entry name" value="RIO_dom"/>
</dbReference>
<dbReference type="Gene3D" id="3.30.200.20">
    <property type="entry name" value="Phosphorylase Kinase, domain 1"/>
    <property type="match status" value="1"/>
</dbReference>
<keyword evidence="4 14" id="KW-0723">Serine/threonine-protein kinase</keyword>
<evidence type="ECO:0000256" key="8">
    <source>
        <dbReference type="ARBA" id="ARBA00022777"/>
    </source>
</evidence>
<dbReference type="SUPFAM" id="SSF56112">
    <property type="entry name" value="Protein kinase-like (PK-like)"/>
    <property type="match status" value="1"/>
</dbReference>
<dbReference type="Gene3D" id="1.10.10.10">
    <property type="entry name" value="Winged helix-like DNA-binding domain superfamily/Winged helix DNA-binding domain"/>
    <property type="match status" value="1"/>
</dbReference>
<dbReference type="InterPro" id="IPR008266">
    <property type="entry name" value="Tyr_kinase_AS"/>
</dbReference>
<dbReference type="Gene3D" id="1.10.510.10">
    <property type="entry name" value="Transferase(Phosphotransferase) domain 1"/>
    <property type="match status" value="1"/>
</dbReference>
<comment type="catalytic activity">
    <reaction evidence="12">
        <text>L-seryl-[protein] + ATP = O-phospho-L-seryl-[protein] + ADP + H(+)</text>
        <dbReference type="Rhea" id="RHEA:17989"/>
        <dbReference type="Rhea" id="RHEA-COMP:9863"/>
        <dbReference type="Rhea" id="RHEA-COMP:11604"/>
        <dbReference type="ChEBI" id="CHEBI:15378"/>
        <dbReference type="ChEBI" id="CHEBI:29999"/>
        <dbReference type="ChEBI" id="CHEBI:30616"/>
        <dbReference type="ChEBI" id="CHEBI:83421"/>
        <dbReference type="ChEBI" id="CHEBI:456216"/>
        <dbReference type="EC" id="2.7.11.1"/>
    </reaction>
</comment>
<dbReference type="SUPFAM" id="SSF46785">
    <property type="entry name" value="Winged helix' DNA-binding domain"/>
    <property type="match status" value="1"/>
</dbReference>
<evidence type="ECO:0000256" key="6">
    <source>
        <dbReference type="ARBA" id="ARBA00022723"/>
    </source>
</evidence>
<comment type="similarity">
    <text evidence="2">Belongs to the protein kinase superfamily. RIO-type Ser/Thr kinase family.</text>
</comment>
<dbReference type="InterPro" id="IPR018935">
    <property type="entry name" value="RIO_kinase_CS"/>
</dbReference>
<dbReference type="Pfam" id="PF01163">
    <property type="entry name" value="RIO1"/>
    <property type="match status" value="1"/>
</dbReference>
<evidence type="ECO:0000256" key="1">
    <source>
        <dbReference type="ARBA" id="ARBA00001946"/>
    </source>
</evidence>
<keyword evidence="6" id="KW-0479">Metal-binding</keyword>
<evidence type="ECO:0000256" key="7">
    <source>
        <dbReference type="ARBA" id="ARBA00022741"/>
    </source>
</evidence>
<dbReference type="Pfam" id="PF09202">
    <property type="entry name" value="Rio2_N"/>
    <property type="match status" value="1"/>
</dbReference>
<sequence length="299" mass="34984">MVLLALTYRKLVDRDFKVLSVIEREMPRYEYVPVEVIERRLRMPSIHVAMSLQKLNRLKLVKRRIGEYTGYRLTYMGLDMLALHSLVERGILQALGDTLGVGKESDVYSGLTPNGERVIVKFHRAGRTSFHRIVRVRHYAAEKPYSSWLQLAKLAGQREYRALEELYRVGALVPRPLGYSRHAVVTEYIEGVELYMYKEVVDPESMLRDIMDTLRKAYLEVGIVHGDLSEYNILVVLEDDRERPYIIDWPQYVERDHPSAEQLLRRDVEYVARFFRKRYGVAADTRKLIKYVKGEADSI</sequence>
<dbReference type="InterPro" id="IPR030484">
    <property type="entry name" value="Rio2"/>
</dbReference>
<dbReference type="InterPro" id="IPR011009">
    <property type="entry name" value="Kinase-like_dom_sf"/>
</dbReference>
<evidence type="ECO:0000313" key="15">
    <source>
        <dbReference type="Proteomes" id="UP000053352"/>
    </source>
</evidence>
<dbReference type="GO" id="GO:0046872">
    <property type="term" value="F:metal ion binding"/>
    <property type="evidence" value="ECO:0007669"/>
    <property type="project" value="UniProtKB-KW"/>
</dbReference>
<evidence type="ECO:0000256" key="11">
    <source>
        <dbReference type="ARBA" id="ARBA00047899"/>
    </source>
</evidence>
<dbReference type="InterPro" id="IPR036390">
    <property type="entry name" value="WH_DNA-bd_sf"/>
</dbReference>
<dbReference type="STRING" id="2309.CF15_03105"/>
<dbReference type="GO" id="GO:0005829">
    <property type="term" value="C:cytosol"/>
    <property type="evidence" value="ECO:0007669"/>
    <property type="project" value="TreeGrafter"/>
</dbReference>
<evidence type="ECO:0000256" key="3">
    <source>
        <dbReference type="ARBA" id="ARBA00012513"/>
    </source>
</evidence>
<dbReference type="PANTHER" id="PTHR45852:SF1">
    <property type="entry name" value="SERINE_THREONINE-PROTEIN KINASE RIO2"/>
    <property type="match status" value="1"/>
</dbReference>
<dbReference type="PROSITE" id="PS00109">
    <property type="entry name" value="PROTEIN_KINASE_TYR"/>
    <property type="match status" value="1"/>
</dbReference>
<dbReference type="GO" id="GO:0030688">
    <property type="term" value="C:preribosome, small subunit precursor"/>
    <property type="evidence" value="ECO:0007669"/>
    <property type="project" value="TreeGrafter"/>
</dbReference>
<proteinExistence type="inferred from homology"/>
<dbReference type="AlphaFoldDB" id="A0A0V8RUT1"/>
<dbReference type="EMBL" id="LNTB01000001">
    <property type="protein sequence ID" value="KSW11806.1"/>
    <property type="molecule type" value="Genomic_DNA"/>
</dbReference>
<accession>A0A0V8RUT1</accession>
<dbReference type="SMART" id="SM00090">
    <property type="entry name" value="RIO"/>
    <property type="match status" value="1"/>
</dbReference>
<dbReference type="PROSITE" id="PS01245">
    <property type="entry name" value="RIO1"/>
    <property type="match status" value="1"/>
</dbReference>
<keyword evidence="15" id="KW-1185">Reference proteome</keyword>
<dbReference type="EC" id="2.7.11.1" evidence="3"/>
<dbReference type="FunFam" id="3.30.200.20:FF:000052">
    <property type="entry name" value="Serine/threonine-protein kinase RIO2"/>
    <property type="match status" value="1"/>
</dbReference>
<evidence type="ECO:0000259" key="13">
    <source>
        <dbReference type="SMART" id="SM00090"/>
    </source>
</evidence>
<comment type="caution">
    <text evidence="14">The sequence shown here is derived from an EMBL/GenBank/DDBJ whole genome shotgun (WGS) entry which is preliminary data.</text>
</comment>
<organism evidence="14 15">
    <name type="scientific">Pyrodictium occultum</name>
    <dbReference type="NCBI Taxonomy" id="2309"/>
    <lineage>
        <taxon>Archaea</taxon>
        <taxon>Thermoproteota</taxon>
        <taxon>Thermoprotei</taxon>
        <taxon>Desulfurococcales</taxon>
        <taxon>Pyrodictiaceae</taxon>
        <taxon>Pyrodictium</taxon>
    </lineage>
</organism>
<evidence type="ECO:0000256" key="12">
    <source>
        <dbReference type="ARBA" id="ARBA00048679"/>
    </source>
</evidence>
<evidence type="ECO:0000256" key="10">
    <source>
        <dbReference type="ARBA" id="ARBA00022842"/>
    </source>
</evidence>
<evidence type="ECO:0000256" key="4">
    <source>
        <dbReference type="ARBA" id="ARBA00022527"/>
    </source>
</evidence>
<comment type="cofactor">
    <cofactor evidence="1">
        <name>Mg(2+)</name>
        <dbReference type="ChEBI" id="CHEBI:18420"/>
    </cofactor>
</comment>
<evidence type="ECO:0000256" key="5">
    <source>
        <dbReference type="ARBA" id="ARBA00022679"/>
    </source>
</evidence>
<dbReference type="InterPro" id="IPR036388">
    <property type="entry name" value="WH-like_DNA-bd_sf"/>
</dbReference>
<evidence type="ECO:0000256" key="2">
    <source>
        <dbReference type="ARBA" id="ARBA00009196"/>
    </source>
</evidence>
<dbReference type="GO" id="GO:0005524">
    <property type="term" value="F:ATP binding"/>
    <property type="evidence" value="ECO:0007669"/>
    <property type="project" value="UniProtKB-KW"/>
</dbReference>